<evidence type="ECO:0000256" key="3">
    <source>
        <dbReference type="ARBA" id="ARBA00022723"/>
    </source>
</evidence>
<dbReference type="SUPFAM" id="SSF47090">
    <property type="entry name" value="PGBD-like"/>
    <property type="match status" value="1"/>
</dbReference>
<dbReference type="Gene3D" id="3.40.390.10">
    <property type="entry name" value="Collagenase (Catalytic Domain)"/>
    <property type="match status" value="1"/>
</dbReference>
<keyword evidence="5" id="KW-0862">Zinc</keyword>
<keyword evidence="11" id="KW-1185">Reference proteome</keyword>
<dbReference type="Pfam" id="PF01471">
    <property type="entry name" value="PG_binding_1"/>
    <property type="match status" value="1"/>
</dbReference>
<dbReference type="PANTHER" id="PTHR10201">
    <property type="entry name" value="MATRIX METALLOPROTEINASE"/>
    <property type="match status" value="1"/>
</dbReference>
<keyword evidence="6" id="KW-0482">Metalloprotease</keyword>
<dbReference type="SUPFAM" id="SSF50923">
    <property type="entry name" value="Hemopexin-like domain"/>
    <property type="match status" value="1"/>
</dbReference>
<evidence type="ECO:0000313" key="10">
    <source>
        <dbReference type="EMBL" id="WAR21721.1"/>
    </source>
</evidence>
<dbReference type="InterPro" id="IPR006026">
    <property type="entry name" value="Peptidase_Metallo"/>
</dbReference>
<feature type="region of interest" description="Disordered" evidence="8">
    <location>
        <begin position="125"/>
        <end position="155"/>
    </location>
</feature>
<reference evidence="10" key="1">
    <citation type="submission" date="2022-11" db="EMBL/GenBank/DDBJ databases">
        <title>Centuries of genome instability and evolution in soft-shell clam transmissible cancer (bioRxiv).</title>
        <authorList>
            <person name="Hart S.F.M."/>
            <person name="Yonemitsu M.A."/>
            <person name="Giersch R.M."/>
            <person name="Beal B.F."/>
            <person name="Arriagada G."/>
            <person name="Davis B.W."/>
            <person name="Ostrander E.A."/>
            <person name="Goff S.P."/>
            <person name="Metzger M.J."/>
        </authorList>
    </citation>
    <scope>NUCLEOTIDE SEQUENCE</scope>
    <source>
        <strain evidence="10">MELC-2E11</strain>
        <tissue evidence="10">Siphon/mantle</tissue>
    </source>
</reference>
<dbReference type="EMBL" id="CP111023">
    <property type="protein sequence ID" value="WAR21721.1"/>
    <property type="molecule type" value="Genomic_DNA"/>
</dbReference>
<dbReference type="InterPro" id="IPR002477">
    <property type="entry name" value="Peptidoglycan-bd-like"/>
</dbReference>
<evidence type="ECO:0000259" key="9">
    <source>
        <dbReference type="SMART" id="SM00235"/>
    </source>
</evidence>
<keyword evidence="2" id="KW-0645">Protease</keyword>
<dbReference type="InterPro" id="IPR036375">
    <property type="entry name" value="Hemopexin-like_dom_sf"/>
</dbReference>
<sequence length="637" mass="73759">MQLSDVPTHHQLEKYGYLQCQVQSRHKRSFFPDFSEGGAKYGALLEGSLPPCTNREVRKAIKQYQKQYHLPETGVVDRRTKRLMSTSRCGNSDKDEDLVGEDSLQVTEATDRTSTSELLHTFVKQSSDSISNKGSNGPSLSDHFKSQPWKRSASNTNSMLNVISGSLRSRRDASTSSLERRKRYLHDYVNRLKLEDPMLFKPEIEGDSDSKIIQIKKRSVAVTEHIEKSQASALQSSRFAEDGQKFEKQVIKWRLLESGYSTRIPVEEQRSTLDLAFRMWSEVIPLNFLEVTDGDIASVDIEVAFGTGSHQNCKRDFDGHGGEIAHSFSTGNMHFDDDEFFQTMNAHSTDGIYLLRVAVHEIGHVLGLLHTDKKYSIMYAIYEKEHSGVCKGKFNTVFDWVRRNDRGKYIFNTYFFRQQYYWMYENHANRTRYGDPLPITNEWRGVPDEPDGYAHVLIITVDNNIVDDAYFFKDEDVYKYDNANDRLTEGWPRKIRDVFPAKVGGEPIPNNLDSAFFDIRDKNLFFFKNDLVYVYDPLEAEDTRGCCVRKRKLQEEFPAVEGSEPLPDNLDAVYYSHVNESMYFIKGEDVWQNVHFHVRQIHISNGVKYIGKWYEKWFDICDVTTHSTHVFDFKKNS</sequence>
<dbReference type="Gene3D" id="2.110.10.10">
    <property type="entry name" value="Hemopexin-like domain"/>
    <property type="match status" value="1"/>
</dbReference>
<feature type="repeat" description="Hemopexin" evidence="7">
    <location>
        <begin position="567"/>
        <end position="620"/>
    </location>
</feature>
<dbReference type="Pfam" id="PF00413">
    <property type="entry name" value="Peptidase_M10"/>
    <property type="match status" value="1"/>
</dbReference>
<gene>
    <name evidence="10" type="ORF">MAR_015695</name>
</gene>
<dbReference type="Gene3D" id="1.10.101.10">
    <property type="entry name" value="PGBD-like superfamily/PGBD"/>
    <property type="match status" value="1"/>
</dbReference>
<feature type="domain" description="Peptidase metallopeptidase" evidence="9">
    <location>
        <begin position="242"/>
        <end position="413"/>
    </location>
</feature>
<dbReference type="InterPro" id="IPR036366">
    <property type="entry name" value="PGBDSf"/>
</dbReference>
<evidence type="ECO:0000256" key="2">
    <source>
        <dbReference type="ARBA" id="ARBA00022670"/>
    </source>
</evidence>
<dbReference type="InterPro" id="IPR024079">
    <property type="entry name" value="MetalloPept_cat_dom_sf"/>
</dbReference>
<evidence type="ECO:0000256" key="7">
    <source>
        <dbReference type="PROSITE-ProRule" id="PRU01011"/>
    </source>
</evidence>
<feature type="repeat" description="Hemopexin" evidence="7">
    <location>
        <begin position="391"/>
        <end position="446"/>
    </location>
</feature>
<evidence type="ECO:0000256" key="8">
    <source>
        <dbReference type="SAM" id="MobiDB-lite"/>
    </source>
</evidence>
<evidence type="ECO:0000256" key="5">
    <source>
        <dbReference type="ARBA" id="ARBA00022833"/>
    </source>
</evidence>
<dbReference type="PROSITE" id="PS51642">
    <property type="entry name" value="HEMOPEXIN_2"/>
    <property type="match status" value="4"/>
</dbReference>
<keyword evidence="3" id="KW-0479">Metal-binding</keyword>
<dbReference type="SMART" id="SM00120">
    <property type="entry name" value="HX"/>
    <property type="match status" value="3"/>
</dbReference>
<protein>
    <submittedName>
        <fullName evidence="10">MMP21-like protein</fullName>
    </submittedName>
</protein>
<comment type="similarity">
    <text evidence="1">Belongs to the peptidase M10A family.</text>
</comment>
<feature type="repeat" description="Hemopexin" evidence="7">
    <location>
        <begin position="447"/>
        <end position="502"/>
    </location>
</feature>
<feature type="repeat" description="Hemopexin" evidence="7">
    <location>
        <begin position="509"/>
        <end position="546"/>
    </location>
</feature>
<keyword evidence="4" id="KW-0378">Hydrolase</keyword>
<evidence type="ECO:0000256" key="1">
    <source>
        <dbReference type="ARBA" id="ARBA00010370"/>
    </source>
</evidence>
<dbReference type="InterPro" id="IPR018487">
    <property type="entry name" value="Hemopexin-like_repeat"/>
</dbReference>
<dbReference type="SUPFAM" id="SSF55486">
    <property type="entry name" value="Metalloproteases ('zincins'), catalytic domain"/>
    <property type="match status" value="1"/>
</dbReference>
<dbReference type="SMART" id="SM00235">
    <property type="entry name" value="ZnMc"/>
    <property type="match status" value="1"/>
</dbReference>
<accession>A0ABY7FLB1</accession>
<dbReference type="InterPro" id="IPR001818">
    <property type="entry name" value="Pept_M10_metallopeptidase"/>
</dbReference>
<dbReference type="InterPro" id="IPR021190">
    <property type="entry name" value="Pept_M10A"/>
</dbReference>
<organism evidence="10 11">
    <name type="scientific">Mya arenaria</name>
    <name type="common">Soft-shell clam</name>
    <dbReference type="NCBI Taxonomy" id="6604"/>
    <lineage>
        <taxon>Eukaryota</taxon>
        <taxon>Metazoa</taxon>
        <taxon>Spiralia</taxon>
        <taxon>Lophotrochozoa</taxon>
        <taxon>Mollusca</taxon>
        <taxon>Bivalvia</taxon>
        <taxon>Autobranchia</taxon>
        <taxon>Heteroconchia</taxon>
        <taxon>Euheterodonta</taxon>
        <taxon>Imparidentia</taxon>
        <taxon>Neoheterodontei</taxon>
        <taxon>Myida</taxon>
        <taxon>Myoidea</taxon>
        <taxon>Myidae</taxon>
        <taxon>Mya</taxon>
    </lineage>
</organism>
<dbReference type="PRINTS" id="PR00138">
    <property type="entry name" value="MATRIXIN"/>
</dbReference>
<evidence type="ECO:0000313" key="11">
    <source>
        <dbReference type="Proteomes" id="UP001164746"/>
    </source>
</evidence>
<evidence type="ECO:0000256" key="4">
    <source>
        <dbReference type="ARBA" id="ARBA00022801"/>
    </source>
</evidence>
<feature type="compositionally biased region" description="Polar residues" evidence="8">
    <location>
        <begin position="125"/>
        <end position="139"/>
    </location>
</feature>
<name>A0ABY7FLB1_MYAAR</name>
<dbReference type="InterPro" id="IPR036365">
    <property type="entry name" value="PGBD-like_sf"/>
</dbReference>
<evidence type="ECO:0000256" key="6">
    <source>
        <dbReference type="ARBA" id="ARBA00023049"/>
    </source>
</evidence>
<dbReference type="Proteomes" id="UP001164746">
    <property type="component" value="Chromosome 12"/>
</dbReference>
<dbReference type="PANTHER" id="PTHR10201:SF323">
    <property type="entry name" value="MATRIX METALLOPROTEINASE-21"/>
    <property type="match status" value="1"/>
</dbReference>
<proteinExistence type="inferred from homology"/>